<sequence>MDAVGGFYALHPFWVWLAVAAVFLAVEVSTGTGWLLWPAASAFVVGLIAQLVHPGLLVELGLFAGLTIASTLLAKRYLRPVLEPKNPDLNDPLQRLVGQRGQVLAAFEQGRGRVFVDGKDWAAESDEPGPAVSQEVVVTAVDGAVLKVRAIPS</sequence>
<accession>A0ABY4ZUD8</accession>
<dbReference type="Proteomes" id="UP001057520">
    <property type="component" value="Chromosome"/>
</dbReference>
<evidence type="ECO:0000313" key="8">
    <source>
        <dbReference type="Proteomes" id="UP001057520"/>
    </source>
</evidence>
<evidence type="ECO:0000256" key="1">
    <source>
        <dbReference type="ARBA" id="ARBA00004141"/>
    </source>
</evidence>
<evidence type="ECO:0000259" key="6">
    <source>
        <dbReference type="Pfam" id="PF01957"/>
    </source>
</evidence>
<dbReference type="PANTHER" id="PTHR33507">
    <property type="entry name" value="INNER MEMBRANE PROTEIN YBBJ"/>
    <property type="match status" value="1"/>
</dbReference>
<evidence type="ECO:0000256" key="4">
    <source>
        <dbReference type="ARBA" id="ARBA00023136"/>
    </source>
</evidence>
<dbReference type="InterPro" id="IPR002810">
    <property type="entry name" value="NfeD-like_C"/>
</dbReference>
<organism evidence="7 8">
    <name type="scientific">Caulobacter segnis</name>
    <dbReference type="NCBI Taxonomy" id="88688"/>
    <lineage>
        <taxon>Bacteria</taxon>
        <taxon>Pseudomonadati</taxon>
        <taxon>Pseudomonadota</taxon>
        <taxon>Alphaproteobacteria</taxon>
        <taxon>Caulobacterales</taxon>
        <taxon>Caulobacteraceae</taxon>
        <taxon>Caulobacter</taxon>
    </lineage>
</organism>
<protein>
    <submittedName>
        <fullName evidence="7">NfeD family protein</fullName>
    </submittedName>
</protein>
<feature type="transmembrane region" description="Helical" evidence="5">
    <location>
        <begin position="6"/>
        <end position="26"/>
    </location>
</feature>
<dbReference type="InterPro" id="IPR012340">
    <property type="entry name" value="NA-bd_OB-fold"/>
</dbReference>
<dbReference type="Pfam" id="PF01957">
    <property type="entry name" value="NfeD"/>
    <property type="match status" value="1"/>
</dbReference>
<dbReference type="InterPro" id="IPR052165">
    <property type="entry name" value="Membrane_assoc_protease"/>
</dbReference>
<keyword evidence="2 5" id="KW-0812">Transmembrane</keyword>
<feature type="transmembrane region" description="Helical" evidence="5">
    <location>
        <begin position="33"/>
        <end position="50"/>
    </location>
</feature>
<keyword evidence="4 5" id="KW-0472">Membrane</keyword>
<feature type="domain" description="NfeD-like C-terminal" evidence="6">
    <location>
        <begin position="94"/>
        <end position="149"/>
    </location>
</feature>
<dbReference type="PANTHER" id="PTHR33507:SF3">
    <property type="entry name" value="INNER MEMBRANE PROTEIN YBBJ"/>
    <property type="match status" value="1"/>
</dbReference>
<dbReference type="SUPFAM" id="SSF141322">
    <property type="entry name" value="NfeD domain-like"/>
    <property type="match status" value="1"/>
</dbReference>
<evidence type="ECO:0000256" key="2">
    <source>
        <dbReference type="ARBA" id="ARBA00022692"/>
    </source>
</evidence>
<keyword evidence="3 5" id="KW-1133">Transmembrane helix</keyword>
<keyword evidence="8" id="KW-1185">Reference proteome</keyword>
<evidence type="ECO:0000313" key="7">
    <source>
        <dbReference type="EMBL" id="USQ96422.1"/>
    </source>
</evidence>
<name>A0ABY4ZUD8_9CAUL</name>
<gene>
    <name evidence="7" type="ORF">MZV50_02135</name>
</gene>
<evidence type="ECO:0000256" key="5">
    <source>
        <dbReference type="SAM" id="Phobius"/>
    </source>
</evidence>
<comment type="subcellular location">
    <subcellularLocation>
        <location evidence="1">Membrane</location>
        <topology evidence="1">Multi-pass membrane protein</topology>
    </subcellularLocation>
</comment>
<dbReference type="EMBL" id="CP096040">
    <property type="protein sequence ID" value="USQ96422.1"/>
    <property type="molecule type" value="Genomic_DNA"/>
</dbReference>
<feature type="transmembrane region" description="Helical" evidence="5">
    <location>
        <begin position="56"/>
        <end position="74"/>
    </location>
</feature>
<reference evidence="7 8" key="1">
    <citation type="submission" date="2022-04" db="EMBL/GenBank/DDBJ databases">
        <title>Genome sequence of soybean root-associated Caulobacter segnis RL271.</title>
        <authorList>
            <person name="Longley R."/>
            <person name="Bonito G."/>
            <person name="Trigodet F."/>
            <person name="Crosson S."/>
            <person name="Fiebig A."/>
        </authorList>
    </citation>
    <scope>NUCLEOTIDE SEQUENCE [LARGE SCALE GENOMIC DNA]</scope>
    <source>
        <strain evidence="7 8">RL271</strain>
    </source>
</reference>
<proteinExistence type="predicted"/>
<evidence type="ECO:0000256" key="3">
    <source>
        <dbReference type="ARBA" id="ARBA00022989"/>
    </source>
</evidence>
<dbReference type="Gene3D" id="2.40.50.140">
    <property type="entry name" value="Nucleic acid-binding proteins"/>
    <property type="match status" value="1"/>
</dbReference>